<keyword evidence="5 9" id="KW-0798">TonB box</keyword>
<dbReference type="InterPro" id="IPR012910">
    <property type="entry name" value="Plug_dom"/>
</dbReference>
<dbReference type="GO" id="GO:0009279">
    <property type="term" value="C:cell outer membrane"/>
    <property type="evidence" value="ECO:0007669"/>
    <property type="project" value="UniProtKB-SubCell"/>
</dbReference>
<evidence type="ECO:0000259" key="11">
    <source>
        <dbReference type="Pfam" id="PF00593"/>
    </source>
</evidence>
<dbReference type="InterPro" id="IPR037066">
    <property type="entry name" value="Plug_dom_sf"/>
</dbReference>
<keyword evidence="3 8" id="KW-1134">Transmembrane beta strand</keyword>
<keyword evidence="2 8" id="KW-0813">Transport</keyword>
<sequence>MARRIKNLTLNNNNPSKGVPMKQYMHHYRRPLLITLVAAAAQGSAFAEEVQLPAITVTESSPLNAQLPNATDIDAKTLQTLRPATSDAASLLRNIPGVNLQNAGGVSSLPVIRGMADDRLRIKVDGMDLISACGNHMNPPLSYIDPTSVDSATVFAGITPVSVGGDSIGSTILVDSPAPEFAWAGEGTLFKGEVGMSFRSNGNAISGNAAATAANEKFSVSYRGSTTKADDYKAGEDFKPAGPAAAGREWLDGDEVGSTMYKSTNHSLGFGMRHENHLLELKFGVQDIPYQGWPNQRMDMTGNDSNQVNLHYEGEFDWGTLDARGYREHTRHKMQFFDDKLFWYGSDTKTTALLDGIPCTSSGGMMGCAAGMPMDTEGDNTGLVVKTNVVLSERDLLRVGGEAQNYRLDDWWDPSGRGMWPDTFWNINNGERDRLAAFSEWEAQWNPQLLTQLGVRYERVHMDTGEVQGYNVDKYGVEADAFNAADRKKSDDNIDLTALARFAPDATRTIEFGYARKTRSPNLYERYAWSTGGMAMRMINMTGDGNGYVGNLDLEPETAHTVSASFDWHDANQEEWGLTLAPYYTYVNDYIDARRIDLADTSTDAFVYLQFVNQSAHMYGVDISGQQVLAENTQYGDFTATGMLNYVRGKNKTTGDNLYNIMPLNALLAVEHRTGSLTNIIELELVDEKTRISQVRNELQTTGYGLFHLRSNYQWKQVRFDFGIENILDKFYNHPLGGAYLGEGKTMTGTDVPWGVPVPGMGRSLYAGVNVTF</sequence>
<reference evidence="13 14" key="1">
    <citation type="journal article" date="2018" name="ISME J.">
        <title>Endosymbiont genomes yield clues of tubeworm success.</title>
        <authorList>
            <person name="Li Y."/>
            <person name="Liles M.R."/>
            <person name="Halanych K.M."/>
        </authorList>
    </citation>
    <scope>NUCLEOTIDE SEQUENCE [LARGE SCALE GENOMIC DNA]</scope>
    <source>
        <strain evidence="13">A1422</strain>
    </source>
</reference>
<keyword evidence="13" id="KW-0675">Receptor</keyword>
<feature type="domain" description="TonB-dependent receptor plug" evidence="12">
    <location>
        <begin position="71"/>
        <end position="170"/>
    </location>
</feature>
<dbReference type="PROSITE" id="PS52016">
    <property type="entry name" value="TONB_DEPENDENT_REC_3"/>
    <property type="match status" value="1"/>
</dbReference>
<evidence type="ECO:0000256" key="10">
    <source>
        <dbReference type="SAM" id="MobiDB-lite"/>
    </source>
</evidence>
<evidence type="ECO:0000256" key="2">
    <source>
        <dbReference type="ARBA" id="ARBA00022448"/>
    </source>
</evidence>
<name>A0A370DMP6_9GAMM</name>
<evidence type="ECO:0000256" key="6">
    <source>
        <dbReference type="ARBA" id="ARBA00023136"/>
    </source>
</evidence>
<feature type="region of interest" description="Disordered" evidence="10">
    <location>
        <begin position="1"/>
        <end position="20"/>
    </location>
</feature>
<dbReference type="InterPro" id="IPR039426">
    <property type="entry name" value="TonB-dep_rcpt-like"/>
</dbReference>
<organism evidence="13 14">
    <name type="scientific">endosymbiont of Lamellibrachia luymesi</name>
    <dbReference type="NCBI Taxonomy" id="2200907"/>
    <lineage>
        <taxon>Bacteria</taxon>
        <taxon>Pseudomonadati</taxon>
        <taxon>Pseudomonadota</taxon>
        <taxon>Gammaproteobacteria</taxon>
        <taxon>sulfur-oxidizing symbionts</taxon>
    </lineage>
</organism>
<dbReference type="GO" id="GO:0015344">
    <property type="term" value="F:siderophore uptake transmembrane transporter activity"/>
    <property type="evidence" value="ECO:0007669"/>
    <property type="project" value="TreeGrafter"/>
</dbReference>
<protein>
    <submittedName>
        <fullName evidence="13">TonB-dependent receptor</fullName>
    </submittedName>
</protein>
<dbReference type="Gene3D" id="2.170.130.10">
    <property type="entry name" value="TonB-dependent receptor, plug domain"/>
    <property type="match status" value="1"/>
</dbReference>
<dbReference type="Pfam" id="PF00593">
    <property type="entry name" value="TonB_dep_Rec_b-barrel"/>
    <property type="match status" value="1"/>
</dbReference>
<dbReference type="PANTHER" id="PTHR30069:SF49">
    <property type="entry name" value="OUTER MEMBRANE PROTEIN C"/>
    <property type="match status" value="1"/>
</dbReference>
<comment type="caution">
    <text evidence="13">The sequence shown here is derived from an EMBL/GenBank/DDBJ whole genome shotgun (WGS) entry which is preliminary data.</text>
</comment>
<evidence type="ECO:0000256" key="7">
    <source>
        <dbReference type="ARBA" id="ARBA00023237"/>
    </source>
</evidence>
<comment type="similarity">
    <text evidence="8 9">Belongs to the TonB-dependent receptor family.</text>
</comment>
<keyword evidence="7 8" id="KW-0998">Cell outer membrane</keyword>
<evidence type="ECO:0000256" key="5">
    <source>
        <dbReference type="ARBA" id="ARBA00023077"/>
    </source>
</evidence>
<keyword evidence="6 8" id="KW-0472">Membrane</keyword>
<dbReference type="SUPFAM" id="SSF56935">
    <property type="entry name" value="Porins"/>
    <property type="match status" value="1"/>
</dbReference>
<evidence type="ECO:0000256" key="4">
    <source>
        <dbReference type="ARBA" id="ARBA00022692"/>
    </source>
</evidence>
<dbReference type="AlphaFoldDB" id="A0A370DMP6"/>
<dbReference type="PANTHER" id="PTHR30069">
    <property type="entry name" value="TONB-DEPENDENT OUTER MEMBRANE RECEPTOR"/>
    <property type="match status" value="1"/>
</dbReference>
<proteinExistence type="inferred from homology"/>
<dbReference type="EMBL" id="QFXD01000299">
    <property type="protein sequence ID" value="RDH85587.1"/>
    <property type="molecule type" value="Genomic_DNA"/>
</dbReference>
<dbReference type="GO" id="GO:0044718">
    <property type="term" value="P:siderophore transmembrane transport"/>
    <property type="evidence" value="ECO:0007669"/>
    <property type="project" value="TreeGrafter"/>
</dbReference>
<accession>A0A370DMP6</accession>
<dbReference type="Proteomes" id="UP000255508">
    <property type="component" value="Unassembled WGS sequence"/>
</dbReference>
<evidence type="ECO:0000256" key="8">
    <source>
        <dbReference type="PROSITE-ProRule" id="PRU01360"/>
    </source>
</evidence>
<evidence type="ECO:0000256" key="3">
    <source>
        <dbReference type="ARBA" id="ARBA00022452"/>
    </source>
</evidence>
<dbReference type="InterPro" id="IPR036942">
    <property type="entry name" value="Beta-barrel_TonB_sf"/>
</dbReference>
<dbReference type="Gene3D" id="2.40.170.20">
    <property type="entry name" value="TonB-dependent receptor, beta-barrel domain"/>
    <property type="match status" value="1"/>
</dbReference>
<dbReference type="InterPro" id="IPR000531">
    <property type="entry name" value="Beta-barrel_TonB"/>
</dbReference>
<evidence type="ECO:0000256" key="9">
    <source>
        <dbReference type="RuleBase" id="RU003357"/>
    </source>
</evidence>
<keyword evidence="4 8" id="KW-0812">Transmembrane</keyword>
<evidence type="ECO:0000313" key="14">
    <source>
        <dbReference type="Proteomes" id="UP000255508"/>
    </source>
</evidence>
<dbReference type="Pfam" id="PF07715">
    <property type="entry name" value="Plug"/>
    <property type="match status" value="1"/>
</dbReference>
<feature type="domain" description="TonB-dependent receptor-like beta-barrel" evidence="11">
    <location>
        <begin position="264"/>
        <end position="727"/>
    </location>
</feature>
<gene>
    <name evidence="13" type="ORF">DIZ79_16635</name>
</gene>
<evidence type="ECO:0000313" key="13">
    <source>
        <dbReference type="EMBL" id="RDH85587.1"/>
    </source>
</evidence>
<evidence type="ECO:0000256" key="1">
    <source>
        <dbReference type="ARBA" id="ARBA00004571"/>
    </source>
</evidence>
<evidence type="ECO:0000259" key="12">
    <source>
        <dbReference type="Pfam" id="PF07715"/>
    </source>
</evidence>
<comment type="subcellular location">
    <subcellularLocation>
        <location evidence="1 8">Cell outer membrane</location>
        <topology evidence="1 8">Multi-pass membrane protein</topology>
    </subcellularLocation>
</comment>